<dbReference type="InterPro" id="IPR035919">
    <property type="entry name" value="EAL_sf"/>
</dbReference>
<dbReference type="SMART" id="SM00052">
    <property type="entry name" value="EAL"/>
    <property type="match status" value="1"/>
</dbReference>
<dbReference type="FunFam" id="3.30.70.270:FF:000001">
    <property type="entry name" value="Diguanylate cyclase domain protein"/>
    <property type="match status" value="1"/>
</dbReference>
<evidence type="ECO:0000256" key="2">
    <source>
        <dbReference type="SAM" id="MobiDB-lite"/>
    </source>
</evidence>
<sequence length="719" mass="79332">MGGLHVFRLTRYFSVMSLLLVVVAGSVLAFFARHSATAHLSTIAQAHNEAISQVFLNQLWPHFSEFVLQEKARTPKQMRDEAQERALPERVRTMMRNSNIVKIKLYNQRGFTVFSSDPNQVGEDRRENPGFQGAMSGKSVSTLTHRNEIYSFEGTRPDVDLLSSYIPIRDGESVVGVMEVYQDVSPFMAQVDRRLFQVGGLALLLFAVMYLIQLAVVRAAQKVLVRHSAELERANNALDARVAARTEELDKANRKLQAEIHERQTAEQKLDHLAYHDPLTGLPNRLMFAEHLGRSIGKAERSNARLAVLFIDLDRFKEVNDTLGHAVGDELLVQVTERLRGQLRNEDLLARLGGDEFVCILEQLEGPQDASRVADKLIRHLGESFHLHLHEIRISASIGISLYPADGMDTNNLLRAADTAMYQAKKLGRNGYHFYAPEMTQFALDRVLLERLLHEAVVNHGLKLNYQIKMSVGSVIRPCGAEALARWSSAQLGVVAPTKFIPVAEETGIIVDLGEWVLRTACHQLMAWRTMGAQVPSISVNVSVRQLERPDFVAVVQSALAESGLPADGLELEITESVIMRVGNAIAVLQALHNMGVRLSVDDFGTGYSSLAYLKLLPIQTLKIDRSFVAGIGENAGDESIIQAVIGLAKNLGLTTVAEGVETPAQIAFLRQAGAGELQGFFYGEPLNADGFLAHWRHAQAQADAQSAVPDHLSDLGVG</sequence>
<keyword evidence="3" id="KW-0812">Transmembrane</keyword>
<dbReference type="InterPro" id="IPR001633">
    <property type="entry name" value="EAL_dom"/>
</dbReference>
<dbReference type="InterPro" id="IPR029151">
    <property type="entry name" value="Sensor-like_sf"/>
</dbReference>
<feature type="domain" description="EAL" evidence="4">
    <location>
        <begin position="446"/>
        <end position="700"/>
    </location>
</feature>
<reference evidence="7" key="1">
    <citation type="submission" date="2019-02" db="EMBL/GenBank/DDBJ databases">
        <title>Complete genome sequence of Rhodoferax sp. Gr-4.</title>
        <authorList>
            <person name="Jin L."/>
        </authorList>
    </citation>
    <scope>NUCLEOTIDE SEQUENCE [LARGE SCALE GENOMIC DNA]</scope>
    <source>
        <strain evidence="7">Gr-4</strain>
    </source>
</reference>
<dbReference type="SUPFAM" id="SSF103190">
    <property type="entry name" value="Sensory domain-like"/>
    <property type="match status" value="1"/>
</dbReference>
<proteinExistence type="predicted"/>
<feature type="region of interest" description="Disordered" evidence="2">
    <location>
        <begin position="117"/>
        <end position="137"/>
    </location>
</feature>
<dbReference type="GO" id="GO:0003824">
    <property type="term" value="F:catalytic activity"/>
    <property type="evidence" value="ECO:0007669"/>
    <property type="project" value="UniProtKB-ARBA"/>
</dbReference>
<dbReference type="Proteomes" id="UP000317365">
    <property type="component" value="Chromosome"/>
</dbReference>
<accession>A0A515ELG1</accession>
<dbReference type="EMBL" id="CP036282">
    <property type="protein sequence ID" value="QDL53474.1"/>
    <property type="molecule type" value="Genomic_DNA"/>
</dbReference>
<dbReference type="Gene3D" id="3.20.20.450">
    <property type="entry name" value="EAL domain"/>
    <property type="match status" value="1"/>
</dbReference>
<name>A0A515ELG1_9BURK</name>
<dbReference type="Gene3D" id="3.30.70.270">
    <property type="match status" value="1"/>
</dbReference>
<dbReference type="PROSITE" id="PS50887">
    <property type="entry name" value="GGDEF"/>
    <property type="match status" value="1"/>
</dbReference>
<dbReference type="CDD" id="cd01948">
    <property type="entry name" value="EAL"/>
    <property type="match status" value="1"/>
</dbReference>
<keyword evidence="3" id="KW-0472">Membrane</keyword>
<dbReference type="Gene3D" id="3.30.450.20">
    <property type="entry name" value="PAS domain"/>
    <property type="match status" value="1"/>
</dbReference>
<dbReference type="Pfam" id="PF00990">
    <property type="entry name" value="GGDEF"/>
    <property type="match status" value="1"/>
</dbReference>
<keyword evidence="1" id="KW-0175">Coiled coil</keyword>
<gene>
    <name evidence="6" type="ORF">EXZ61_04385</name>
</gene>
<dbReference type="AlphaFoldDB" id="A0A515ELG1"/>
<dbReference type="SUPFAM" id="SSF55073">
    <property type="entry name" value="Nucleotide cyclase"/>
    <property type="match status" value="1"/>
</dbReference>
<feature type="coiled-coil region" evidence="1">
    <location>
        <begin position="217"/>
        <end position="269"/>
    </location>
</feature>
<dbReference type="KEGG" id="rhg:EXZ61_04385"/>
<evidence type="ECO:0000259" key="5">
    <source>
        <dbReference type="PROSITE" id="PS50887"/>
    </source>
</evidence>
<feature type="domain" description="GGDEF" evidence="5">
    <location>
        <begin position="304"/>
        <end position="437"/>
    </location>
</feature>
<organism evidence="6 7">
    <name type="scientific">Rhodoferax aquaticus</name>
    <dbReference type="NCBI Taxonomy" id="2527691"/>
    <lineage>
        <taxon>Bacteria</taxon>
        <taxon>Pseudomonadati</taxon>
        <taxon>Pseudomonadota</taxon>
        <taxon>Betaproteobacteria</taxon>
        <taxon>Burkholderiales</taxon>
        <taxon>Comamonadaceae</taxon>
        <taxon>Rhodoferax</taxon>
    </lineage>
</organism>
<dbReference type="InterPro" id="IPR029787">
    <property type="entry name" value="Nucleotide_cyclase"/>
</dbReference>
<keyword evidence="7" id="KW-1185">Reference proteome</keyword>
<dbReference type="InterPro" id="IPR043128">
    <property type="entry name" value="Rev_trsase/Diguanyl_cyclase"/>
</dbReference>
<evidence type="ECO:0000256" key="1">
    <source>
        <dbReference type="SAM" id="Coils"/>
    </source>
</evidence>
<feature type="transmembrane region" description="Helical" evidence="3">
    <location>
        <begin position="12"/>
        <end position="32"/>
    </location>
</feature>
<dbReference type="InterPro" id="IPR000160">
    <property type="entry name" value="GGDEF_dom"/>
</dbReference>
<reference evidence="7" key="2">
    <citation type="journal article" date="2020" name="Int. J. Syst. Evol. Microbiol.">
        <title>Genomic insights into a novel species Rhodoferax aquaticus sp. nov., isolated from freshwater.</title>
        <authorList>
            <person name="Li T."/>
            <person name="Zhuo Y."/>
            <person name="Jin C.Z."/>
            <person name="Wu X."/>
            <person name="Ko S.R."/>
            <person name="Jin F.J."/>
            <person name="Ahn C.Y."/>
            <person name="Oh H.M."/>
            <person name="Lee H.G."/>
            <person name="Jin L."/>
        </authorList>
    </citation>
    <scope>NUCLEOTIDE SEQUENCE [LARGE SCALE GENOMIC DNA]</scope>
    <source>
        <strain evidence="7">Gr-4</strain>
    </source>
</reference>
<evidence type="ECO:0000313" key="6">
    <source>
        <dbReference type="EMBL" id="QDL53474.1"/>
    </source>
</evidence>
<dbReference type="NCBIfam" id="TIGR00254">
    <property type="entry name" value="GGDEF"/>
    <property type="match status" value="1"/>
</dbReference>
<protein>
    <submittedName>
        <fullName evidence="6">EAL domain-containing protein</fullName>
    </submittedName>
</protein>
<dbReference type="InterPro" id="IPR052155">
    <property type="entry name" value="Biofilm_reg_signaling"/>
</dbReference>
<feature type="transmembrane region" description="Helical" evidence="3">
    <location>
        <begin position="195"/>
        <end position="216"/>
    </location>
</feature>
<dbReference type="CDD" id="cd01949">
    <property type="entry name" value="GGDEF"/>
    <property type="match status" value="1"/>
</dbReference>
<evidence type="ECO:0000256" key="3">
    <source>
        <dbReference type="SAM" id="Phobius"/>
    </source>
</evidence>
<dbReference type="SMART" id="SM00267">
    <property type="entry name" value="GGDEF"/>
    <property type="match status" value="1"/>
</dbReference>
<evidence type="ECO:0000313" key="7">
    <source>
        <dbReference type="Proteomes" id="UP000317365"/>
    </source>
</evidence>
<dbReference type="PANTHER" id="PTHR44757:SF2">
    <property type="entry name" value="BIOFILM ARCHITECTURE MAINTENANCE PROTEIN MBAA"/>
    <property type="match status" value="1"/>
</dbReference>
<evidence type="ECO:0000259" key="4">
    <source>
        <dbReference type="PROSITE" id="PS50883"/>
    </source>
</evidence>
<keyword evidence="3" id="KW-1133">Transmembrane helix</keyword>
<dbReference type="SUPFAM" id="SSF141868">
    <property type="entry name" value="EAL domain-like"/>
    <property type="match status" value="1"/>
</dbReference>
<dbReference type="PANTHER" id="PTHR44757">
    <property type="entry name" value="DIGUANYLATE CYCLASE DGCP"/>
    <property type="match status" value="1"/>
</dbReference>
<dbReference type="PROSITE" id="PS50883">
    <property type="entry name" value="EAL"/>
    <property type="match status" value="1"/>
</dbReference>
<dbReference type="Pfam" id="PF00563">
    <property type="entry name" value="EAL"/>
    <property type="match status" value="1"/>
</dbReference>